<reference evidence="1" key="1">
    <citation type="journal article" date="2020" name="mSystems">
        <title>Genome- and Community-Level Interaction Insights into Carbon Utilization and Element Cycling Functions of Hydrothermarchaeota in Hydrothermal Sediment.</title>
        <authorList>
            <person name="Zhou Z."/>
            <person name="Liu Y."/>
            <person name="Xu W."/>
            <person name="Pan J."/>
            <person name="Luo Z.H."/>
            <person name="Li M."/>
        </authorList>
    </citation>
    <scope>NUCLEOTIDE SEQUENCE [LARGE SCALE GENOMIC DNA]</scope>
    <source>
        <strain evidence="1">SpSt-381</strain>
    </source>
</reference>
<dbReference type="AlphaFoldDB" id="A0A832MMK0"/>
<organism evidence="1">
    <name type="scientific">Eiseniibacteriota bacterium</name>
    <dbReference type="NCBI Taxonomy" id="2212470"/>
    <lineage>
        <taxon>Bacteria</taxon>
        <taxon>Candidatus Eiseniibacteriota</taxon>
    </lineage>
</organism>
<gene>
    <name evidence="1" type="ORF">ENR23_06165</name>
</gene>
<evidence type="ECO:0000313" key="1">
    <source>
        <dbReference type="EMBL" id="HGZ42998.1"/>
    </source>
</evidence>
<evidence type="ECO:0008006" key="2">
    <source>
        <dbReference type="Google" id="ProtNLM"/>
    </source>
</evidence>
<protein>
    <recommendedName>
        <fullName evidence="2">Sel1 repeat family protein</fullName>
    </recommendedName>
</protein>
<sequence length="254" mass="27979">MSAPAAGAAARRRAMLAAWGVALALGAAAAGLADRAARTLPPPRPLEELSYYPSGVSLKPAALGHAESFADLAWLRAVQYYGEHRTTDLRFDRMEHVFDILTTLAPRFEPAYVFGAFALAQEGRNFPAGERLMQKGLRANPRSGWLAFEAGFLYYVKPGGRDLLRAAQHFEDAARLPGGPPQAARFAAFARQHGGDLAVAYALWAEVRDHSPNAYLRDIAEREMERIRTALEERRHERAMRRLSTPAVVLRDGD</sequence>
<name>A0A832MMK0_UNCEI</name>
<proteinExistence type="predicted"/>
<accession>A0A832MMK0</accession>
<comment type="caution">
    <text evidence="1">The sequence shown here is derived from an EMBL/GenBank/DDBJ whole genome shotgun (WGS) entry which is preliminary data.</text>
</comment>
<dbReference type="EMBL" id="DSQF01000012">
    <property type="protein sequence ID" value="HGZ42998.1"/>
    <property type="molecule type" value="Genomic_DNA"/>
</dbReference>